<keyword evidence="3" id="KW-1185">Reference proteome</keyword>
<dbReference type="OrthoDB" id="1119934at2"/>
<proteinExistence type="predicted"/>
<dbReference type="InterPro" id="IPR050904">
    <property type="entry name" value="Adhesion/Biosynth-related"/>
</dbReference>
<comment type="caution">
    <text evidence="2">The sequence shown here is derived from an EMBL/GenBank/DDBJ whole genome shotgun (WGS) entry which is preliminary data.</text>
</comment>
<dbReference type="PANTHER" id="PTHR10900:SF77">
    <property type="entry name" value="FI19380P1"/>
    <property type="match status" value="1"/>
</dbReference>
<dbReference type="Proteomes" id="UP000003598">
    <property type="component" value="Unassembled WGS sequence"/>
</dbReference>
<accession>G5SR35</accession>
<organism evidence="2 3">
    <name type="scientific">Paraprevotella clara YIT 11840</name>
    <dbReference type="NCBI Taxonomy" id="762968"/>
    <lineage>
        <taxon>Bacteria</taxon>
        <taxon>Pseudomonadati</taxon>
        <taxon>Bacteroidota</taxon>
        <taxon>Bacteroidia</taxon>
        <taxon>Bacteroidales</taxon>
        <taxon>Prevotellaceae</taxon>
        <taxon>Paraprevotella</taxon>
    </lineage>
</organism>
<evidence type="ECO:0000259" key="1">
    <source>
        <dbReference type="PROSITE" id="PS50213"/>
    </source>
</evidence>
<dbReference type="eggNOG" id="COG2335">
    <property type="taxonomic scope" value="Bacteria"/>
</dbReference>
<dbReference type="Pfam" id="PF02469">
    <property type="entry name" value="Fasciclin"/>
    <property type="match status" value="1"/>
</dbReference>
<dbReference type="InterPro" id="IPR000782">
    <property type="entry name" value="FAS1_domain"/>
</dbReference>
<protein>
    <submittedName>
        <fullName evidence="2">Fasciclin domain protein</fullName>
    </submittedName>
</protein>
<dbReference type="AlphaFoldDB" id="G5SR35"/>
<dbReference type="SUPFAM" id="SSF82153">
    <property type="entry name" value="FAS1 domain"/>
    <property type="match status" value="1"/>
</dbReference>
<gene>
    <name evidence="2" type="ORF">HMPREF9441_01825</name>
</gene>
<dbReference type="Gene3D" id="2.30.180.10">
    <property type="entry name" value="FAS1 domain"/>
    <property type="match status" value="1"/>
</dbReference>
<dbReference type="PANTHER" id="PTHR10900">
    <property type="entry name" value="PERIOSTIN-RELATED"/>
    <property type="match status" value="1"/>
</dbReference>
<feature type="domain" description="FAS1" evidence="1">
    <location>
        <begin position="39"/>
        <end position="183"/>
    </location>
</feature>
<dbReference type="HOGENOM" id="CLU_025495_0_0_10"/>
<dbReference type="EMBL" id="AFFY01000022">
    <property type="protein sequence ID" value="EHH00588.1"/>
    <property type="molecule type" value="Genomic_DNA"/>
</dbReference>
<sequence>MKMKIRKIFLFGTLACMFCVFPRCKDSDDVGENYTTFTGETVCDFLQDNEEYSAFVDALKTANALPLLESYGAYTCFVPNNAAMGTYVKEQGYGSFEHFLDSVEAVKEMVFYHLIDGEANDAGNYETAGFTSGAIDTKNMLGRYLYTSIAPDGTAWMINNSARIVSGDHMLVNGVAHVVDKVLAGNTDLLPDYIETEGHFNLYGDALRATGWRDSLLQIDDEHYVAPVTKPATDPYSSTAEYPKARNFRYTALLETDSVLALNGIRTLDDMREYAKRFYPEGADFPDEDKRSSLSLFVGYHLLPTMLTSNQLVNTRNYAFTHTWMDEDWLNDKFRDGKFWLEQYLIPMAEQSVITVQAFTWGSENAQKPIFNDERNCYDPRYTNMTEELDDVVTLDMAHSNLDCQNGVIHALTGILVYDKDKLGRIMRGKRIRMDFATFLPELRNNDIISNKCYYLPEGYCKKLKYEEGASVFVKYIGDNMHSDYLHDYIESWGMFDVTITVGPIPDGSYEVRIGYRVNTNHRGITQFYLDEQPCGIPIDMRLKGDDASIGWEQEYVYTQINSPYIWGGGNEEDYYGYENDKSLHNRGFMKAPDCFASNELLPTGSSGGVKGSARNDPYALRKVLGIFSWDKMETHEFRVVQMLDGSCHFDYIEFIPTNLLEGEDTH</sequence>
<name>G5SR35_9BACT</name>
<evidence type="ECO:0000313" key="3">
    <source>
        <dbReference type="Proteomes" id="UP000003598"/>
    </source>
</evidence>
<dbReference type="PATRIC" id="fig|762968.3.peg.1630"/>
<dbReference type="STRING" id="762968.HMPREF9441_01825"/>
<dbReference type="PROSITE" id="PS50213">
    <property type="entry name" value="FAS1"/>
    <property type="match status" value="1"/>
</dbReference>
<evidence type="ECO:0000313" key="2">
    <source>
        <dbReference type="EMBL" id="EHH00588.1"/>
    </source>
</evidence>
<dbReference type="InterPro" id="IPR036378">
    <property type="entry name" value="FAS1_dom_sf"/>
</dbReference>
<reference evidence="2 3" key="1">
    <citation type="submission" date="2011-03" db="EMBL/GenBank/DDBJ databases">
        <authorList>
            <person name="Weinstock G."/>
            <person name="Sodergren E."/>
            <person name="Clifton S."/>
            <person name="Fulton L."/>
            <person name="Fulton B."/>
            <person name="Courtney L."/>
            <person name="Fronick C."/>
            <person name="Harrison M."/>
            <person name="Strong C."/>
            <person name="Farmer C."/>
            <person name="Delahaunty K."/>
            <person name="Markovic C."/>
            <person name="Hall O."/>
            <person name="Minx P."/>
            <person name="Tomlinson C."/>
            <person name="Mitreva M."/>
            <person name="Hou S."/>
            <person name="Chen J."/>
            <person name="Wollam A."/>
            <person name="Pepin K.H."/>
            <person name="Johnson M."/>
            <person name="Bhonagiri V."/>
            <person name="Zhang X."/>
            <person name="Suruliraj S."/>
            <person name="Warren W."/>
            <person name="Chinwalla A."/>
            <person name="Mardis E.R."/>
            <person name="Wilson R.K."/>
        </authorList>
    </citation>
    <scope>NUCLEOTIDE SEQUENCE [LARGE SCALE GENOMIC DNA]</scope>
    <source>
        <strain evidence="2 3">YIT 11840</strain>
    </source>
</reference>